<reference evidence="2" key="1">
    <citation type="submission" date="2019-10" db="EMBL/GenBank/DDBJ databases">
        <title>Lacipirellula parvula gen. nov., sp. nov., representing a lineage of planctomycetes widespread in freshwater anoxic habitats, and description of the family Lacipirellulaceae.</title>
        <authorList>
            <person name="Dedysh S.N."/>
            <person name="Kulichevskaya I.S."/>
            <person name="Beletsky A.V."/>
            <person name="Rakitin A.L."/>
            <person name="Mardanov A.V."/>
            <person name="Ivanova A.A."/>
            <person name="Saltykova V.X."/>
            <person name="Rijpstra W.I.C."/>
            <person name="Sinninghe Damste J.S."/>
            <person name="Ravin N.V."/>
        </authorList>
    </citation>
    <scope>NUCLEOTIDE SEQUENCE [LARGE SCALE GENOMIC DNA]</scope>
    <source>
        <strain evidence="2">PX69</strain>
    </source>
</reference>
<dbReference type="Gene3D" id="3.30.70.1280">
    <property type="entry name" value="SP0830-like domains"/>
    <property type="match status" value="1"/>
</dbReference>
<dbReference type="PANTHER" id="PTHR36439:SF1">
    <property type="entry name" value="DUF1697 DOMAIN-CONTAINING PROTEIN"/>
    <property type="match status" value="1"/>
</dbReference>
<accession>A0A5K7XKQ3</accession>
<evidence type="ECO:0000313" key="1">
    <source>
        <dbReference type="EMBL" id="BBO33539.1"/>
    </source>
</evidence>
<gene>
    <name evidence="1" type="ORF">PLANPX_3151</name>
</gene>
<dbReference type="RefSeq" id="WP_152099288.1">
    <property type="nucleotide sequence ID" value="NZ_AP021861.1"/>
</dbReference>
<protein>
    <recommendedName>
        <fullName evidence="3">DUF1697 domain-containing protein</fullName>
    </recommendedName>
</protein>
<dbReference type="Proteomes" id="UP000326837">
    <property type="component" value="Chromosome"/>
</dbReference>
<dbReference type="Pfam" id="PF08002">
    <property type="entry name" value="DUF1697"/>
    <property type="match status" value="1"/>
</dbReference>
<dbReference type="KEGG" id="lpav:PLANPX_3151"/>
<organism evidence="1 2">
    <name type="scientific">Lacipirellula parvula</name>
    <dbReference type="NCBI Taxonomy" id="2650471"/>
    <lineage>
        <taxon>Bacteria</taxon>
        <taxon>Pseudomonadati</taxon>
        <taxon>Planctomycetota</taxon>
        <taxon>Planctomycetia</taxon>
        <taxon>Pirellulales</taxon>
        <taxon>Lacipirellulaceae</taxon>
        <taxon>Lacipirellula</taxon>
    </lineage>
</organism>
<dbReference type="PANTHER" id="PTHR36439">
    <property type="entry name" value="BLL4334 PROTEIN"/>
    <property type="match status" value="1"/>
</dbReference>
<dbReference type="SUPFAM" id="SSF160379">
    <property type="entry name" value="SP0830-like"/>
    <property type="match status" value="1"/>
</dbReference>
<proteinExistence type="predicted"/>
<dbReference type="EMBL" id="AP021861">
    <property type="protein sequence ID" value="BBO33539.1"/>
    <property type="molecule type" value="Genomic_DNA"/>
</dbReference>
<evidence type="ECO:0008006" key="3">
    <source>
        <dbReference type="Google" id="ProtNLM"/>
    </source>
</evidence>
<evidence type="ECO:0000313" key="2">
    <source>
        <dbReference type="Proteomes" id="UP000326837"/>
    </source>
</evidence>
<sequence>MSTYIGFLRAVNVGGNSKIAMADLKALLVDLGFDDPRTLLQTGNLVFGAAKTSAAKLETRLEQALTDEFGLATDVFVRTASEWSAAIAANPFPKAAADDPSHLVVMPLKKAPTKQAVGALQAAIAGRETVAAVGRELFLVYPDGIGRSKLTIKMIESKLDTRGTGRNWNTALKLVQLAAAVGG</sequence>
<name>A0A5K7XKQ3_9BACT</name>
<keyword evidence="2" id="KW-1185">Reference proteome</keyword>
<dbReference type="PIRSF" id="PIRSF008502">
    <property type="entry name" value="UCP008502"/>
    <property type="match status" value="1"/>
</dbReference>
<dbReference type="AlphaFoldDB" id="A0A5K7XKQ3"/>
<dbReference type="InterPro" id="IPR012545">
    <property type="entry name" value="DUF1697"/>
</dbReference>